<comment type="function">
    <text evidence="8">Catalyzes the condensation of pantoate with beta-alanine in an ATP-dependent reaction via a pantoyl-adenylate intermediate.</text>
</comment>
<feature type="binding site" evidence="8">
    <location>
        <position position="179"/>
    </location>
    <ligand>
        <name>ATP</name>
        <dbReference type="ChEBI" id="CHEBI:30616"/>
    </ligand>
</feature>
<comment type="miscellaneous">
    <text evidence="8">The reaction proceeds by a bi uni uni bi ping pong mechanism.</text>
</comment>
<evidence type="ECO:0000313" key="10">
    <source>
        <dbReference type="Proteomes" id="UP000190064"/>
    </source>
</evidence>
<keyword evidence="6 8" id="KW-0067">ATP-binding</keyword>
<comment type="subcellular location">
    <subcellularLocation>
        <location evidence="8">Cytoplasm</location>
    </subcellularLocation>
</comment>
<feature type="binding site" evidence="8">
    <location>
        <position position="62"/>
    </location>
    <ligand>
        <name>beta-alanine</name>
        <dbReference type="ChEBI" id="CHEBI:57966"/>
    </ligand>
</feature>
<dbReference type="InterPro" id="IPR004821">
    <property type="entry name" value="Cyt_trans-like"/>
</dbReference>
<feature type="binding site" evidence="8">
    <location>
        <begin position="150"/>
        <end position="153"/>
    </location>
    <ligand>
        <name>ATP</name>
        <dbReference type="ChEBI" id="CHEBI:30616"/>
    </ligand>
</feature>
<dbReference type="UniPathway" id="UPA00028">
    <property type="reaction ID" value="UER00005"/>
</dbReference>
<protein>
    <recommendedName>
        <fullName evidence="8">Pantothenate synthetase</fullName>
        <shortName evidence="8">PS</shortName>
        <ecNumber evidence="8">6.3.2.1</ecNumber>
    </recommendedName>
    <alternativeName>
        <fullName evidence="8">Pantoate--beta-alanine ligase</fullName>
    </alternativeName>
    <alternativeName>
        <fullName evidence="8">Pantoate-activating enzyme</fullName>
    </alternativeName>
</protein>
<dbReference type="GO" id="GO:0015940">
    <property type="term" value="P:pantothenate biosynthetic process"/>
    <property type="evidence" value="ECO:0007669"/>
    <property type="project" value="UniProtKB-UniRule"/>
</dbReference>
<dbReference type="FunFam" id="3.40.50.620:FF:000013">
    <property type="entry name" value="Pantothenate synthetase"/>
    <property type="match status" value="1"/>
</dbReference>
<evidence type="ECO:0000256" key="7">
    <source>
        <dbReference type="ARBA" id="ARBA00048258"/>
    </source>
</evidence>
<feature type="binding site" evidence="8">
    <location>
        <begin position="31"/>
        <end position="38"/>
    </location>
    <ligand>
        <name>ATP</name>
        <dbReference type="ChEBI" id="CHEBI:30616"/>
    </ligand>
</feature>
<dbReference type="NCBIfam" id="TIGR00018">
    <property type="entry name" value="panC"/>
    <property type="match status" value="1"/>
</dbReference>
<comment type="pathway">
    <text evidence="1 8">Cofactor biosynthesis; (R)-pantothenate biosynthesis; (R)-pantothenate from (R)-pantoate and beta-alanine: step 1/1.</text>
</comment>
<evidence type="ECO:0000313" key="9">
    <source>
        <dbReference type="EMBL" id="OOV86237.1"/>
    </source>
</evidence>
<dbReference type="NCBIfam" id="TIGR00125">
    <property type="entry name" value="cyt_tran_rel"/>
    <property type="match status" value="1"/>
</dbReference>
<sequence length="286" mass="31277">MILCHSIAELRSAIAERRRNEGGKVAFVPTMGNLHAGHIQLIHEAHKEGNTVICSIFVNPMQFGPNEDLDSYPRTLEADSEKLSEAGCHILFAPNASEIYPTGLNSQTQVNVPELGEELCGAARPGHFTGVTTVVSKLFNIVQPDVALFGQKDFQQLAIIRKMAQDLCMPLEIKGVPTVRMASGLALSSRNGYLTQEELAVAPTLYQTLVKIRQSIEAGQSDFDTLCDRAKSELKAKGFRPDYLSIRRQDNLKVADSTSSHLVILAAAHLGKARLIDNIAFALNQK</sequence>
<feature type="binding site" evidence="8">
    <location>
        <position position="62"/>
    </location>
    <ligand>
        <name>(R)-pantoate</name>
        <dbReference type="ChEBI" id="CHEBI:15980"/>
    </ligand>
</feature>
<dbReference type="EMBL" id="MTSD02000008">
    <property type="protein sequence ID" value="OOV86237.1"/>
    <property type="molecule type" value="Genomic_DNA"/>
</dbReference>
<dbReference type="Gene3D" id="3.40.50.620">
    <property type="entry name" value="HUPs"/>
    <property type="match status" value="1"/>
</dbReference>
<reference evidence="9" key="1">
    <citation type="submission" date="2017-02" db="EMBL/GenBank/DDBJ databases">
        <title>Draft Genome Sequence of the Salt Water Bacterium Oceanospirillum linum ATCC 11336.</title>
        <authorList>
            <person name="Trachtenberg A.M."/>
            <person name="Carney J.G."/>
            <person name="Linnane J.D."/>
            <person name="Rheaume B.A."/>
            <person name="Pitts N.L."/>
            <person name="Mykles D.L."/>
            <person name="Maclea K.S."/>
        </authorList>
    </citation>
    <scope>NUCLEOTIDE SEQUENCE [LARGE SCALE GENOMIC DNA]</scope>
    <source>
        <strain evidence="9">ATCC 11336</strain>
    </source>
</reference>
<dbReference type="PANTHER" id="PTHR21299">
    <property type="entry name" value="CYTIDYLATE KINASE/PANTOATE-BETA-ALANINE LIGASE"/>
    <property type="match status" value="1"/>
</dbReference>
<dbReference type="Proteomes" id="UP000190064">
    <property type="component" value="Unassembled WGS sequence"/>
</dbReference>
<evidence type="ECO:0000256" key="2">
    <source>
        <dbReference type="ARBA" id="ARBA00009256"/>
    </source>
</evidence>
<comment type="subunit">
    <text evidence="8">Homodimer.</text>
</comment>
<evidence type="ECO:0000256" key="4">
    <source>
        <dbReference type="ARBA" id="ARBA00022655"/>
    </source>
</evidence>
<dbReference type="STRING" id="966.BTA35_0214775"/>
<dbReference type="AlphaFoldDB" id="A0A1T1H944"/>
<dbReference type="FunFam" id="3.30.1300.10:FF:000001">
    <property type="entry name" value="Pantothenate synthetase"/>
    <property type="match status" value="1"/>
</dbReference>
<dbReference type="GO" id="GO:0005524">
    <property type="term" value="F:ATP binding"/>
    <property type="evidence" value="ECO:0007669"/>
    <property type="project" value="UniProtKB-KW"/>
</dbReference>
<evidence type="ECO:0000256" key="5">
    <source>
        <dbReference type="ARBA" id="ARBA00022741"/>
    </source>
</evidence>
<accession>A0A1T1H944</accession>
<keyword evidence="8" id="KW-0963">Cytoplasm</keyword>
<dbReference type="InterPro" id="IPR042176">
    <property type="entry name" value="Pantoate_ligase_C"/>
</dbReference>
<dbReference type="EC" id="6.3.2.1" evidence="8"/>
<feature type="binding site" evidence="8">
    <location>
        <begin position="187"/>
        <end position="190"/>
    </location>
    <ligand>
        <name>ATP</name>
        <dbReference type="ChEBI" id="CHEBI:30616"/>
    </ligand>
</feature>
<comment type="caution">
    <text evidence="9">The sequence shown here is derived from an EMBL/GenBank/DDBJ whole genome shotgun (WGS) entry which is preliminary data.</text>
</comment>
<gene>
    <name evidence="8" type="primary">panC</name>
    <name evidence="9" type="ORF">BTA35_0214775</name>
</gene>
<feature type="binding site" evidence="8">
    <location>
        <position position="156"/>
    </location>
    <ligand>
        <name>(R)-pantoate</name>
        <dbReference type="ChEBI" id="CHEBI:15980"/>
    </ligand>
</feature>
<dbReference type="PANTHER" id="PTHR21299:SF1">
    <property type="entry name" value="PANTOATE--BETA-ALANINE LIGASE"/>
    <property type="match status" value="1"/>
</dbReference>
<keyword evidence="5 8" id="KW-0547">Nucleotide-binding</keyword>
<dbReference type="InterPro" id="IPR003721">
    <property type="entry name" value="Pantoate_ligase"/>
</dbReference>
<evidence type="ECO:0000256" key="3">
    <source>
        <dbReference type="ARBA" id="ARBA00022598"/>
    </source>
</evidence>
<dbReference type="CDD" id="cd00560">
    <property type="entry name" value="PanC"/>
    <property type="match status" value="1"/>
</dbReference>
<keyword evidence="4 8" id="KW-0566">Pantothenate biosynthesis</keyword>
<dbReference type="RefSeq" id="WP_078320585.1">
    <property type="nucleotide sequence ID" value="NZ_FXTS01000009.1"/>
</dbReference>
<keyword evidence="3 8" id="KW-0436">Ligase</keyword>
<dbReference type="HAMAP" id="MF_00158">
    <property type="entry name" value="PanC"/>
    <property type="match status" value="1"/>
</dbReference>
<name>A0A1T1H944_OCELI</name>
<dbReference type="Gene3D" id="3.30.1300.10">
    <property type="entry name" value="Pantoate-beta-alanine ligase, C-terminal domain"/>
    <property type="match status" value="1"/>
</dbReference>
<feature type="active site" description="Proton donor" evidence="8">
    <location>
        <position position="38"/>
    </location>
</feature>
<dbReference type="GO" id="GO:0004592">
    <property type="term" value="F:pantoate-beta-alanine ligase activity"/>
    <property type="evidence" value="ECO:0007669"/>
    <property type="project" value="UniProtKB-UniRule"/>
</dbReference>
<dbReference type="GO" id="GO:0005829">
    <property type="term" value="C:cytosol"/>
    <property type="evidence" value="ECO:0007669"/>
    <property type="project" value="TreeGrafter"/>
</dbReference>
<dbReference type="SUPFAM" id="SSF52374">
    <property type="entry name" value="Nucleotidylyl transferase"/>
    <property type="match status" value="1"/>
</dbReference>
<evidence type="ECO:0000256" key="8">
    <source>
        <dbReference type="HAMAP-Rule" id="MF_00158"/>
    </source>
</evidence>
<dbReference type="Pfam" id="PF02569">
    <property type="entry name" value="Pantoate_ligase"/>
    <property type="match status" value="1"/>
</dbReference>
<evidence type="ECO:0000256" key="1">
    <source>
        <dbReference type="ARBA" id="ARBA00004990"/>
    </source>
</evidence>
<dbReference type="InterPro" id="IPR014729">
    <property type="entry name" value="Rossmann-like_a/b/a_fold"/>
</dbReference>
<comment type="catalytic activity">
    <reaction evidence="7 8">
        <text>(R)-pantoate + beta-alanine + ATP = (R)-pantothenate + AMP + diphosphate + H(+)</text>
        <dbReference type="Rhea" id="RHEA:10912"/>
        <dbReference type="ChEBI" id="CHEBI:15378"/>
        <dbReference type="ChEBI" id="CHEBI:15980"/>
        <dbReference type="ChEBI" id="CHEBI:29032"/>
        <dbReference type="ChEBI" id="CHEBI:30616"/>
        <dbReference type="ChEBI" id="CHEBI:33019"/>
        <dbReference type="ChEBI" id="CHEBI:57966"/>
        <dbReference type="ChEBI" id="CHEBI:456215"/>
        <dbReference type="EC" id="6.3.2.1"/>
    </reaction>
</comment>
<comment type="similarity">
    <text evidence="2 8">Belongs to the pantothenate synthetase family.</text>
</comment>
<proteinExistence type="inferred from homology"/>
<evidence type="ECO:0000256" key="6">
    <source>
        <dbReference type="ARBA" id="ARBA00022840"/>
    </source>
</evidence>
<keyword evidence="10" id="KW-1185">Reference proteome</keyword>
<organism evidence="9 10">
    <name type="scientific">Oceanospirillum linum</name>
    <dbReference type="NCBI Taxonomy" id="966"/>
    <lineage>
        <taxon>Bacteria</taxon>
        <taxon>Pseudomonadati</taxon>
        <taxon>Pseudomonadota</taxon>
        <taxon>Gammaproteobacteria</taxon>
        <taxon>Oceanospirillales</taxon>
        <taxon>Oceanospirillaceae</taxon>
        <taxon>Oceanospirillum</taxon>
    </lineage>
</organism>